<accession>A0AAP0JVC4</accession>
<dbReference type="AlphaFoldDB" id="A0AAP0JVC4"/>
<name>A0AAP0JVC4_9MAGN</name>
<feature type="compositionally biased region" description="Basic residues" evidence="1">
    <location>
        <begin position="14"/>
        <end position="23"/>
    </location>
</feature>
<reference evidence="2 3" key="1">
    <citation type="submission" date="2024-01" db="EMBL/GenBank/DDBJ databases">
        <title>Genome assemblies of Stephania.</title>
        <authorList>
            <person name="Yang L."/>
        </authorList>
    </citation>
    <scope>NUCLEOTIDE SEQUENCE [LARGE SCALE GENOMIC DNA]</scope>
    <source>
        <strain evidence="2">JXDWG</strain>
        <tissue evidence="2">Leaf</tissue>
    </source>
</reference>
<proteinExistence type="predicted"/>
<evidence type="ECO:0000313" key="3">
    <source>
        <dbReference type="Proteomes" id="UP001419268"/>
    </source>
</evidence>
<keyword evidence="3" id="KW-1185">Reference proteome</keyword>
<protein>
    <submittedName>
        <fullName evidence="2">Uncharacterized protein</fullName>
    </submittedName>
</protein>
<dbReference type="Proteomes" id="UP001419268">
    <property type="component" value="Unassembled WGS sequence"/>
</dbReference>
<feature type="region of interest" description="Disordered" evidence="1">
    <location>
        <begin position="1"/>
        <end position="60"/>
    </location>
</feature>
<organism evidence="2 3">
    <name type="scientific">Stephania cephalantha</name>
    <dbReference type="NCBI Taxonomy" id="152367"/>
    <lineage>
        <taxon>Eukaryota</taxon>
        <taxon>Viridiplantae</taxon>
        <taxon>Streptophyta</taxon>
        <taxon>Embryophyta</taxon>
        <taxon>Tracheophyta</taxon>
        <taxon>Spermatophyta</taxon>
        <taxon>Magnoliopsida</taxon>
        <taxon>Ranunculales</taxon>
        <taxon>Menispermaceae</taxon>
        <taxon>Menispermoideae</taxon>
        <taxon>Cissampelideae</taxon>
        <taxon>Stephania</taxon>
    </lineage>
</organism>
<comment type="caution">
    <text evidence="2">The sequence shown here is derived from an EMBL/GenBank/DDBJ whole genome shotgun (WGS) entry which is preliminary data.</text>
</comment>
<evidence type="ECO:0000313" key="2">
    <source>
        <dbReference type="EMBL" id="KAK9140375.1"/>
    </source>
</evidence>
<evidence type="ECO:0000256" key="1">
    <source>
        <dbReference type="SAM" id="MobiDB-lite"/>
    </source>
</evidence>
<dbReference type="EMBL" id="JBBNAG010000004">
    <property type="protein sequence ID" value="KAK9140375.1"/>
    <property type="molecule type" value="Genomic_DNA"/>
</dbReference>
<sequence>MVFEAATKSGDQRRRLHRQRRQRAQPAAMVSEAATNSGDQRRGLHKQRRQTLKLTRSSSDSLGHLEGFSDGLGRTALVMGIEALTVAIIVSVVTRREDFSQEVEDEDRQGKWE</sequence>
<gene>
    <name evidence="2" type="ORF">Scep_010056</name>
</gene>